<feature type="domain" description="Solute-binding protein family 3/N-terminal" evidence="5">
    <location>
        <begin position="61"/>
        <end position="289"/>
    </location>
</feature>
<evidence type="ECO:0000256" key="1">
    <source>
        <dbReference type="ARBA" id="ARBA00004418"/>
    </source>
</evidence>
<dbReference type="PANTHER" id="PTHR35936">
    <property type="entry name" value="MEMBRANE-BOUND LYTIC MUREIN TRANSGLYCOSYLASE F"/>
    <property type="match status" value="1"/>
</dbReference>
<dbReference type="RefSeq" id="WP_349962918.1">
    <property type="nucleotide sequence ID" value="NZ_CP157963.1"/>
</dbReference>
<dbReference type="CDD" id="cd01004">
    <property type="entry name" value="PBP2_MidA_like"/>
    <property type="match status" value="1"/>
</dbReference>
<dbReference type="PANTHER" id="PTHR35936:SF17">
    <property type="entry name" value="ARGININE-BINDING EXTRACELLULAR PROTEIN ARTP"/>
    <property type="match status" value="1"/>
</dbReference>
<dbReference type="SUPFAM" id="SSF53850">
    <property type="entry name" value="Periplasmic binding protein-like II"/>
    <property type="match status" value="1"/>
</dbReference>
<dbReference type="AlphaFoldDB" id="A0AAU7S5U7"/>
<sequence length="306" mass="32616">MINIDLTNSLTGAIIFRQPIKGKLKMSKMIYSALVFGGIIAANSAWADDLPKSDDVATTGKLTILSTMDYAPFEFLDKDGKPAGLDVELATAAAEALGAKLDIITTPFPSIFPSITAGRGKIAWSTFTATPERLKIVNFVTFLKSGIVLVTPADKVSRFKSKDDLCGAKVAVHNGSSGDFAADKLSADCKAAGKPEIEKSLYPQQQNIIQAVLSGRVDGYFDDTTAAIYYVGTTKGAMVVAPGEYFPLPLGIAIPKDDPKTAEMLQKVLQHLMDNGSYAKVLDKYQMGPAAVQKADVISSADQLPK</sequence>
<dbReference type="EMBL" id="CP157963">
    <property type="protein sequence ID" value="XBT97721.1"/>
    <property type="molecule type" value="Genomic_DNA"/>
</dbReference>
<dbReference type="InterPro" id="IPR001638">
    <property type="entry name" value="Solute-binding_3/MltF_N"/>
</dbReference>
<dbReference type="InterPro" id="IPR018313">
    <property type="entry name" value="SBP_3_CS"/>
</dbReference>
<evidence type="ECO:0000256" key="4">
    <source>
        <dbReference type="RuleBase" id="RU003744"/>
    </source>
</evidence>
<dbReference type="GO" id="GO:0042597">
    <property type="term" value="C:periplasmic space"/>
    <property type="evidence" value="ECO:0007669"/>
    <property type="project" value="UniProtKB-SubCell"/>
</dbReference>
<proteinExistence type="inferred from homology"/>
<dbReference type="Gene3D" id="3.40.190.10">
    <property type="entry name" value="Periplasmic binding protein-like II"/>
    <property type="match status" value="2"/>
</dbReference>
<keyword evidence="6" id="KW-0614">Plasmid</keyword>
<evidence type="ECO:0000256" key="2">
    <source>
        <dbReference type="ARBA" id="ARBA00010333"/>
    </source>
</evidence>
<comment type="similarity">
    <text evidence="2 4">Belongs to the bacterial solute-binding protein 3 family.</text>
</comment>
<name>A0AAU7S5U7_9HYPH</name>
<dbReference type="Pfam" id="PF00497">
    <property type="entry name" value="SBP_bac_3"/>
    <property type="match status" value="1"/>
</dbReference>
<dbReference type="PROSITE" id="PS01039">
    <property type="entry name" value="SBP_BACTERIAL_3"/>
    <property type="match status" value="1"/>
</dbReference>
<reference evidence="6" key="1">
    <citation type="submission" date="2024-06" db="EMBL/GenBank/DDBJ databases">
        <authorList>
            <person name="Li T."/>
            <person name="Gao R."/>
        </authorList>
    </citation>
    <scope>NUCLEOTIDE SEQUENCE</scope>
    <source>
        <strain evidence="6">ZPR3</strain>
        <plasmid evidence="6">unnamed3</plasmid>
    </source>
</reference>
<keyword evidence="3" id="KW-0732">Signal</keyword>
<protein>
    <submittedName>
        <fullName evidence="6">ABC transporter substrate-binding protein</fullName>
    </submittedName>
</protein>
<organism evidence="6">
    <name type="scientific">Rhizobium sp. ZPR3</name>
    <dbReference type="NCBI Taxonomy" id="3158967"/>
    <lineage>
        <taxon>Bacteria</taxon>
        <taxon>Pseudomonadati</taxon>
        <taxon>Pseudomonadota</taxon>
        <taxon>Alphaproteobacteria</taxon>
        <taxon>Hyphomicrobiales</taxon>
        <taxon>Rhizobiaceae</taxon>
        <taxon>Rhizobium/Agrobacterium group</taxon>
        <taxon>Rhizobium</taxon>
    </lineage>
</organism>
<evidence type="ECO:0000256" key="3">
    <source>
        <dbReference type="ARBA" id="ARBA00022729"/>
    </source>
</evidence>
<comment type="subcellular location">
    <subcellularLocation>
        <location evidence="1">Periplasm</location>
    </subcellularLocation>
</comment>
<gene>
    <name evidence="6" type="ORF">ABM479_33980</name>
</gene>
<geneLocation type="plasmid" evidence="6">
    <name>unnamed3</name>
</geneLocation>
<evidence type="ECO:0000259" key="5">
    <source>
        <dbReference type="SMART" id="SM00062"/>
    </source>
</evidence>
<evidence type="ECO:0000313" key="6">
    <source>
        <dbReference type="EMBL" id="XBT97721.1"/>
    </source>
</evidence>
<accession>A0AAU7S5U7</accession>
<dbReference type="SMART" id="SM00062">
    <property type="entry name" value="PBPb"/>
    <property type="match status" value="1"/>
</dbReference>